<dbReference type="GO" id="GO:0030154">
    <property type="term" value="P:cell differentiation"/>
    <property type="evidence" value="ECO:0007669"/>
    <property type="project" value="UniProtKB-KW"/>
</dbReference>
<dbReference type="CDD" id="cd07920">
    <property type="entry name" value="Pumilio"/>
    <property type="match status" value="1"/>
</dbReference>
<evidence type="ECO:0000259" key="7">
    <source>
        <dbReference type="PROSITE" id="PS50303"/>
    </source>
</evidence>
<reference evidence="8" key="2">
    <citation type="submission" date="2014-03" db="EMBL/GenBank/DDBJ databases">
        <title>The whipworm genome and dual-species transcriptomics of an intimate host-pathogen interaction.</title>
        <authorList>
            <person name="Foth B.J."/>
            <person name="Tsai I.J."/>
            <person name="Reid A.J."/>
            <person name="Bancroft A.J."/>
            <person name="Nichol S."/>
            <person name="Tracey A."/>
            <person name="Holroyd N."/>
            <person name="Cotton J.A."/>
            <person name="Stanley E.J."/>
            <person name="Zarowiecki M."/>
            <person name="Liu J.Z."/>
            <person name="Huckvale T."/>
            <person name="Cooper P.J."/>
            <person name="Grencis R.K."/>
            <person name="Berriman M."/>
        </authorList>
    </citation>
    <scope>NUCLEOTIDE SEQUENCE [LARGE SCALE GENOMIC DNA]</scope>
</reference>
<feature type="repeat" description="Pumilio" evidence="6">
    <location>
        <begin position="240"/>
        <end position="275"/>
    </location>
</feature>
<evidence type="ECO:0000256" key="3">
    <source>
        <dbReference type="ARBA" id="ARBA00022737"/>
    </source>
</evidence>
<organism evidence="8 9">
    <name type="scientific">Trichuris trichiura</name>
    <name type="common">Whipworm</name>
    <name type="synonym">Trichocephalus trichiurus</name>
    <dbReference type="NCBI Taxonomy" id="36087"/>
    <lineage>
        <taxon>Eukaryota</taxon>
        <taxon>Metazoa</taxon>
        <taxon>Ecdysozoa</taxon>
        <taxon>Nematoda</taxon>
        <taxon>Enoplea</taxon>
        <taxon>Dorylaimia</taxon>
        <taxon>Trichinellida</taxon>
        <taxon>Trichuridae</taxon>
        <taxon>Trichuris</taxon>
    </lineage>
</organism>
<feature type="repeat" description="Pumilio" evidence="6">
    <location>
        <begin position="68"/>
        <end position="103"/>
    </location>
</feature>
<dbReference type="Gene3D" id="1.25.10.10">
    <property type="entry name" value="Leucine-rich Repeat Variant"/>
    <property type="match status" value="1"/>
</dbReference>
<dbReference type="PROSITE" id="PS50302">
    <property type="entry name" value="PUM"/>
    <property type="match status" value="6"/>
</dbReference>
<dbReference type="PANTHER" id="PTHR12537">
    <property type="entry name" value="RNA BINDING PROTEIN PUMILIO-RELATED"/>
    <property type="match status" value="1"/>
</dbReference>
<feature type="repeat" description="Pumilio" evidence="6">
    <location>
        <begin position="204"/>
        <end position="239"/>
    </location>
</feature>
<dbReference type="InterPro" id="IPR016024">
    <property type="entry name" value="ARM-type_fold"/>
</dbReference>
<dbReference type="GO" id="GO:0003730">
    <property type="term" value="F:mRNA 3'-UTR binding"/>
    <property type="evidence" value="ECO:0007669"/>
    <property type="project" value="TreeGrafter"/>
</dbReference>
<evidence type="ECO:0000313" key="9">
    <source>
        <dbReference type="Proteomes" id="UP000030665"/>
    </source>
</evidence>
<dbReference type="PROSITE" id="PS50303">
    <property type="entry name" value="PUM_HD"/>
    <property type="match status" value="1"/>
</dbReference>
<evidence type="ECO:0000256" key="5">
    <source>
        <dbReference type="ARBA" id="ARBA00022884"/>
    </source>
</evidence>
<evidence type="ECO:0000256" key="1">
    <source>
        <dbReference type="ARBA" id="ARBA00004496"/>
    </source>
</evidence>
<dbReference type="InterPro" id="IPR011989">
    <property type="entry name" value="ARM-like"/>
</dbReference>
<dbReference type="OrthoDB" id="668540at2759"/>
<keyword evidence="4" id="KW-0221">Differentiation</keyword>
<evidence type="ECO:0000313" key="8">
    <source>
        <dbReference type="EMBL" id="CDW53657.1"/>
    </source>
</evidence>
<dbReference type="GO" id="GO:0010608">
    <property type="term" value="P:post-transcriptional regulation of gene expression"/>
    <property type="evidence" value="ECO:0007669"/>
    <property type="project" value="TreeGrafter"/>
</dbReference>
<dbReference type="Proteomes" id="UP000030665">
    <property type="component" value="Unassembled WGS sequence"/>
</dbReference>
<feature type="repeat" description="Pumilio" evidence="6">
    <location>
        <begin position="140"/>
        <end position="178"/>
    </location>
</feature>
<evidence type="ECO:0000256" key="4">
    <source>
        <dbReference type="ARBA" id="ARBA00022782"/>
    </source>
</evidence>
<dbReference type="SUPFAM" id="SSF48371">
    <property type="entry name" value="ARM repeat"/>
    <property type="match status" value="1"/>
</dbReference>
<comment type="subcellular location">
    <subcellularLocation>
        <location evidence="1">Cytoplasm</location>
    </subcellularLocation>
</comment>
<dbReference type="InterPro" id="IPR033712">
    <property type="entry name" value="Pumilio_RNA-bd"/>
</dbReference>
<keyword evidence="3" id="KW-0677">Repeat</keyword>
<feature type="repeat" description="Pumilio" evidence="6">
    <location>
        <begin position="322"/>
        <end position="358"/>
    </location>
</feature>
<dbReference type="PANTHER" id="PTHR12537:SF12">
    <property type="entry name" value="MATERNAL PROTEIN PUMILIO"/>
    <property type="match status" value="1"/>
</dbReference>
<gene>
    <name evidence="8" type="ORF">TTRE_0000192201</name>
</gene>
<reference evidence="8" key="1">
    <citation type="submission" date="2014-01" db="EMBL/GenBank/DDBJ databases">
        <authorList>
            <person name="Aslett M."/>
        </authorList>
    </citation>
    <scope>NUCLEOTIDE SEQUENCE</scope>
</reference>
<keyword evidence="9" id="KW-1185">Reference proteome</keyword>
<sequence length="403" mass="46207">MSRRGFASHPVGMYNAPMLPPGGSLFQNMPPHARTKLFRTSLDRDAQQRSRLLEEYRTGRLNALQLRDVSNHVVEFAQDQFGSRFIQQKLERAGSQERQMVFQEIVSSSHSLMNDVFGNYVIQKLFEFGTVEQRNELARKLRSQVVHLALQMYGCRVIQKCLETVDKDQQELDGHILKCVKDQNGNHVVQKIIETVDPENLQCVIDSFVFALSTHSYGCRVIQRILEHCTPEQKKPILDEIHQHIRGLVTDQYGNYVVQHVLEHGQADDKSKIIKELRTDLLRFSQHKFASNVIEKCVAEMFLKVFTCGHCSIVVVIENCYSSNGGTLLVMMKDQFANYVVQKLLDVADPQQRKKLMQSIRPHVSSLRKFSYGKHIVSKLEKYFQKQSSLPTAVDMGIGQTNL</sequence>
<feature type="repeat" description="Pumilio" evidence="6">
    <location>
        <begin position="104"/>
        <end position="139"/>
    </location>
</feature>
<dbReference type="InterPro" id="IPR001313">
    <property type="entry name" value="Pumilio_RNA-bd_rpt"/>
</dbReference>
<accession>A0A077YZW1</accession>
<dbReference type="Pfam" id="PF00806">
    <property type="entry name" value="PUF"/>
    <property type="match status" value="8"/>
</dbReference>
<feature type="domain" description="PUM-HD" evidence="7">
    <location>
        <begin position="48"/>
        <end position="384"/>
    </location>
</feature>
<keyword evidence="5" id="KW-0694">RNA-binding</keyword>
<dbReference type="InterPro" id="IPR033133">
    <property type="entry name" value="PUM-HD"/>
</dbReference>
<evidence type="ECO:0000256" key="2">
    <source>
        <dbReference type="ARBA" id="ARBA00022490"/>
    </source>
</evidence>
<evidence type="ECO:0000256" key="6">
    <source>
        <dbReference type="PROSITE-ProRule" id="PRU00317"/>
    </source>
</evidence>
<dbReference type="FunFam" id="1.25.10.10:FF:000004">
    <property type="entry name" value="Pumilio homolog 1 isoform 2"/>
    <property type="match status" value="1"/>
</dbReference>
<dbReference type="STRING" id="36087.A0A077YZW1"/>
<dbReference type="EMBL" id="HG805862">
    <property type="protein sequence ID" value="CDW53657.1"/>
    <property type="molecule type" value="Genomic_DNA"/>
</dbReference>
<dbReference type="GO" id="GO:0005737">
    <property type="term" value="C:cytoplasm"/>
    <property type="evidence" value="ECO:0007669"/>
    <property type="project" value="UniProtKB-SubCell"/>
</dbReference>
<proteinExistence type="predicted"/>
<dbReference type="AlphaFoldDB" id="A0A077YZW1"/>
<dbReference type="GO" id="GO:0005634">
    <property type="term" value="C:nucleus"/>
    <property type="evidence" value="ECO:0007669"/>
    <property type="project" value="TreeGrafter"/>
</dbReference>
<dbReference type="SMART" id="SM00025">
    <property type="entry name" value="Pumilio"/>
    <property type="match status" value="8"/>
</dbReference>
<name>A0A077YZW1_TRITR</name>
<keyword evidence="2" id="KW-0963">Cytoplasm</keyword>
<protein>
    <submittedName>
        <fullName evidence="8">Maternal protein pumilio</fullName>
    </submittedName>
</protein>